<comment type="caution">
    <text evidence="1">The sequence shown here is derived from an EMBL/GenBank/DDBJ whole genome shotgun (WGS) entry which is preliminary data.</text>
</comment>
<protein>
    <submittedName>
        <fullName evidence="1">Uncharacterized protein</fullName>
    </submittedName>
</protein>
<dbReference type="Proteomes" id="UP001064048">
    <property type="component" value="Chromosome 25"/>
</dbReference>
<organism evidence="1 2">
    <name type="scientific">Choristoneura fumiferana</name>
    <name type="common">Spruce budworm moth</name>
    <name type="synonym">Archips fumiferana</name>
    <dbReference type="NCBI Taxonomy" id="7141"/>
    <lineage>
        <taxon>Eukaryota</taxon>
        <taxon>Metazoa</taxon>
        <taxon>Ecdysozoa</taxon>
        <taxon>Arthropoda</taxon>
        <taxon>Hexapoda</taxon>
        <taxon>Insecta</taxon>
        <taxon>Pterygota</taxon>
        <taxon>Neoptera</taxon>
        <taxon>Endopterygota</taxon>
        <taxon>Lepidoptera</taxon>
        <taxon>Glossata</taxon>
        <taxon>Ditrysia</taxon>
        <taxon>Tortricoidea</taxon>
        <taxon>Tortricidae</taxon>
        <taxon>Tortricinae</taxon>
        <taxon>Choristoneura</taxon>
    </lineage>
</organism>
<name>A0ACC0JGU6_CHOFU</name>
<dbReference type="EMBL" id="CM046125">
    <property type="protein sequence ID" value="KAI8423383.1"/>
    <property type="molecule type" value="Genomic_DNA"/>
</dbReference>
<accession>A0ACC0JGU6</accession>
<evidence type="ECO:0000313" key="1">
    <source>
        <dbReference type="EMBL" id="KAI8423383.1"/>
    </source>
</evidence>
<keyword evidence="2" id="KW-1185">Reference proteome</keyword>
<proteinExistence type="predicted"/>
<evidence type="ECO:0000313" key="2">
    <source>
        <dbReference type="Proteomes" id="UP001064048"/>
    </source>
</evidence>
<reference evidence="1 2" key="1">
    <citation type="journal article" date="2022" name="Genome Biol. Evol.">
        <title>The Spruce Budworm Genome: Reconstructing the Evolutionary History of Antifreeze Proteins.</title>
        <authorList>
            <person name="Beliveau C."/>
            <person name="Gagne P."/>
            <person name="Picq S."/>
            <person name="Vernygora O."/>
            <person name="Keeling C.I."/>
            <person name="Pinkney K."/>
            <person name="Doucet D."/>
            <person name="Wen F."/>
            <person name="Johnston J.S."/>
            <person name="Maaroufi H."/>
            <person name="Boyle B."/>
            <person name="Laroche J."/>
            <person name="Dewar K."/>
            <person name="Juretic N."/>
            <person name="Blackburn G."/>
            <person name="Nisole A."/>
            <person name="Brunet B."/>
            <person name="Brandao M."/>
            <person name="Lumley L."/>
            <person name="Duan J."/>
            <person name="Quan G."/>
            <person name="Lucarotti C.J."/>
            <person name="Roe A.D."/>
            <person name="Sperling F.A.H."/>
            <person name="Levesque R.C."/>
            <person name="Cusson M."/>
        </authorList>
    </citation>
    <scope>NUCLEOTIDE SEQUENCE [LARGE SCALE GENOMIC DNA]</scope>
    <source>
        <strain evidence="1">Glfc:IPQL:Cfum</strain>
    </source>
</reference>
<gene>
    <name evidence="1" type="ORF">MSG28_014379</name>
</gene>
<sequence>MSSLGDADAILRGRTRTGKSKKNEKEADPSTSYICHICATDVPAAFSGAHNASKTHRANASIMAAASERMRAMVTARPPPRTPAPSGHTAPFVTLWLTATIRKQGRIDKQSEMSSYCLCSQIYTAVVMMIMMIMLMMMMMIQLMRLARAKRTLIILPMRLVK</sequence>